<evidence type="ECO:0000259" key="15">
    <source>
        <dbReference type="SMART" id="SM00478"/>
    </source>
</evidence>
<dbReference type="RefSeq" id="WP_232177894.1">
    <property type="nucleotide sequence ID" value="NZ_JAJPWV010000003.1"/>
</dbReference>
<dbReference type="PANTHER" id="PTHR42944:SF1">
    <property type="entry name" value="ADENINE DNA GLYCOSYLASE"/>
    <property type="match status" value="1"/>
</dbReference>
<comment type="catalytic activity">
    <reaction evidence="1 14">
        <text>Hydrolyzes free adenine bases from 7,8-dihydro-8-oxoguanine:adenine mismatched double-stranded DNA, leaving an apurinic site.</text>
        <dbReference type="EC" id="3.2.2.31"/>
    </reaction>
</comment>
<dbReference type="InterPro" id="IPR004035">
    <property type="entry name" value="Endouclease-III_FeS-bd_BS"/>
</dbReference>
<dbReference type="CDD" id="cd00056">
    <property type="entry name" value="ENDO3c"/>
    <property type="match status" value="1"/>
</dbReference>
<evidence type="ECO:0000256" key="5">
    <source>
        <dbReference type="ARBA" id="ARBA00022023"/>
    </source>
</evidence>
<proteinExistence type="inferred from homology"/>
<dbReference type="Gene3D" id="1.10.1670.10">
    <property type="entry name" value="Helix-hairpin-Helix base-excision DNA repair enzymes (C-terminal)"/>
    <property type="match status" value="1"/>
</dbReference>
<accession>A0ABS8U6X8</accession>
<dbReference type="NCBIfam" id="TIGR01084">
    <property type="entry name" value="mutY"/>
    <property type="match status" value="1"/>
</dbReference>
<dbReference type="PANTHER" id="PTHR42944">
    <property type="entry name" value="ADENINE DNA GLYCOSYLASE"/>
    <property type="match status" value="1"/>
</dbReference>
<dbReference type="SUPFAM" id="SSF55811">
    <property type="entry name" value="Nudix"/>
    <property type="match status" value="1"/>
</dbReference>
<evidence type="ECO:0000256" key="13">
    <source>
        <dbReference type="ARBA" id="ARBA00023295"/>
    </source>
</evidence>
<dbReference type="Gene3D" id="1.10.340.30">
    <property type="entry name" value="Hypothetical protein, domain 2"/>
    <property type="match status" value="1"/>
</dbReference>
<evidence type="ECO:0000256" key="14">
    <source>
        <dbReference type="RuleBase" id="RU365096"/>
    </source>
</evidence>
<name>A0ABS8U6X8_9SPHI</name>
<keyword evidence="17" id="KW-1185">Reference proteome</keyword>
<evidence type="ECO:0000313" key="17">
    <source>
        <dbReference type="Proteomes" id="UP001199919"/>
    </source>
</evidence>
<dbReference type="CDD" id="cd03431">
    <property type="entry name" value="NUDIX_DNA_Glycosylase_C-MutY"/>
    <property type="match status" value="1"/>
</dbReference>
<evidence type="ECO:0000256" key="3">
    <source>
        <dbReference type="ARBA" id="ARBA00008343"/>
    </source>
</evidence>
<feature type="domain" description="HhH-GPD" evidence="15">
    <location>
        <begin position="50"/>
        <end position="201"/>
    </location>
</feature>
<evidence type="ECO:0000256" key="10">
    <source>
        <dbReference type="ARBA" id="ARBA00023004"/>
    </source>
</evidence>
<evidence type="ECO:0000256" key="11">
    <source>
        <dbReference type="ARBA" id="ARBA00023014"/>
    </source>
</evidence>
<comment type="function">
    <text evidence="2">Adenine glycosylase active on G-A mispairs. MutY also corrects error-prone DNA synthesis past GO lesions which are due to the oxidatively damaged form of guanine: 7,8-dihydro-8-oxoguanine (8-oxo-dGTP).</text>
</comment>
<dbReference type="InterPro" id="IPR044298">
    <property type="entry name" value="MIG/MutY"/>
</dbReference>
<keyword evidence="6" id="KW-0004">4Fe-4S</keyword>
<dbReference type="Pfam" id="PF00730">
    <property type="entry name" value="HhH-GPD"/>
    <property type="match status" value="1"/>
</dbReference>
<dbReference type="InterPro" id="IPR005760">
    <property type="entry name" value="A/G_AdeGlyc_MutY"/>
</dbReference>
<dbReference type="EC" id="3.2.2.31" evidence="4 14"/>
<dbReference type="InterPro" id="IPR029119">
    <property type="entry name" value="MutY_C"/>
</dbReference>
<dbReference type="InterPro" id="IPR015797">
    <property type="entry name" value="NUDIX_hydrolase-like_dom_sf"/>
</dbReference>
<evidence type="ECO:0000256" key="1">
    <source>
        <dbReference type="ARBA" id="ARBA00000843"/>
    </source>
</evidence>
<keyword evidence="13 14" id="KW-0326">Glycosidase</keyword>
<dbReference type="PROSITE" id="PS00764">
    <property type="entry name" value="ENDONUCLEASE_III_1"/>
    <property type="match status" value="1"/>
</dbReference>
<keyword evidence="10 14" id="KW-0408">Iron</keyword>
<evidence type="ECO:0000256" key="8">
    <source>
        <dbReference type="ARBA" id="ARBA00022763"/>
    </source>
</evidence>
<dbReference type="InterPro" id="IPR003265">
    <property type="entry name" value="HhH-GPD_domain"/>
</dbReference>
<keyword evidence="9" id="KW-0378">Hydrolase</keyword>
<keyword evidence="12" id="KW-0234">DNA repair</keyword>
<dbReference type="Proteomes" id="UP001199919">
    <property type="component" value="Unassembled WGS sequence"/>
</dbReference>
<comment type="caution">
    <text evidence="16">The sequence shown here is derived from an EMBL/GenBank/DDBJ whole genome shotgun (WGS) entry which is preliminary data.</text>
</comment>
<dbReference type="InterPro" id="IPR023170">
    <property type="entry name" value="HhH_base_excis_C"/>
</dbReference>
<evidence type="ECO:0000256" key="12">
    <source>
        <dbReference type="ARBA" id="ARBA00023204"/>
    </source>
</evidence>
<evidence type="ECO:0000256" key="6">
    <source>
        <dbReference type="ARBA" id="ARBA00022485"/>
    </source>
</evidence>
<gene>
    <name evidence="16" type="primary">mutY</name>
    <name evidence="16" type="ORF">LT679_12315</name>
</gene>
<evidence type="ECO:0000313" key="16">
    <source>
        <dbReference type="EMBL" id="MCD8741391.1"/>
    </source>
</evidence>
<evidence type="ECO:0000256" key="7">
    <source>
        <dbReference type="ARBA" id="ARBA00022723"/>
    </source>
</evidence>
<sequence>MKKAHQPHLLPIFGVMNFADELLNWYQENKRDLPWRHTTNAYIIWLSEIILQQTRVEQGMPYFYRFLERFPDVSSFAAASEDEVLKLWQGLGYYSRGRNMLKTAQQVQQEYGGVFPTDYNTLINLKGIGEYTAAAISSFSANEHRAVVDGNVYRVLARYFGISEPVNTPKAKKTFQELADSLINKKNPALHNQAMMEFGALLCKPKNPGCGICPVRLGCYAFKHNATTHLPVKLKTVKTKERYLNYFLVTDGKTVLMNKRGDDDIWANMYDLPVLETKGLISVEEILNSTEVQYAFGENVKAEYVSPINKHILTHQKLFVRLIKLSNYQVKLEQKWFYTGVENLSNLALPKIIFIFLKNIFNL</sequence>
<dbReference type="InterPro" id="IPR011257">
    <property type="entry name" value="DNA_glycosylase"/>
</dbReference>
<protein>
    <recommendedName>
        <fullName evidence="5 14">Adenine DNA glycosylase</fullName>
        <ecNumber evidence="4 14">3.2.2.31</ecNumber>
    </recommendedName>
</protein>
<comment type="cofactor">
    <cofactor evidence="14">
        <name>[4Fe-4S] cluster</name>
        <dbReference type="ChEBI" id="CHEBI:49883"/>
    </cofactor>
    <text evidence="14">Binds 1 [4Fe-4S] cluster.</text>
</comment>
<evidence type="ECO:0000256" key="9">
    <source>
        <dbReference type="ARBA" id="ARBA00022801"/>
    </source>
</evidence>
<dbReference type="EMBL" id="JAJPWV010000003">
    <property type="protein sequence ID" value="MCD8741391.1"/>
    <property type="molecule type" value="Genomic_DNA"/>
</dbReference>
<dbReference type="Pfam" id="PF14815">
    <property type="entry name" value="NUDIX_4"/>
    <property type="match status" value="1"/>
</dbReference>
<evidence type="ECO:0000256" key="2">
    <source>
        <dbReference type="ARBA" id="ARBA00002933"/>
    </source>
</evidence>
<keyword evidence="11" id="KW-0411">Iron-sulfur</keyword>
<comment type="similarity">
    <text evidence="3 14">Belongs to the Nth/MutY family.</text>
</comment>
<organism evidence="16 17">
    <name type="scientific">Mucilaginibacter roseus</name>
    <dbReference type="NCBI Taxonomy" id="1528868"/>
    <lineage>
        <taxon>Bacteria</taxon>
        <taxon>Pseudomonadati</taxon>
        <taxon>Bacteroidota</taxon>
        <taxon>Sphingobacteriia</taxon>
        <taxon>Sphingobacteriales</taxon>
        <taxon>Sphingobacteriaceae</taxon>
        <taxon>Mucilaginibacter</taxon>
    </lineage>
</organism>
<reference evidence="16 17" key="1">
    <citation type="submission" date="2021-12" db="EMBL/GenBank/DDBJ databases">
        <title>Mucilaginibacter roseus genome.</title>
        <authorList>
            <person name="Ferreira J.R."/>
            <person name="Newman J.D."/>
        </authorList>
    </citation>
    <scope>NUCLEOTIDE SEQUENCE [LARGE SCALE GENOMIC DNA]</scope>
    <source>
        <strain evidence="16 17">LMG 28454</strain>
    </source>
</reference>
<dbReference type="SMART" id="SM00478">
    <property type="entry name" value="ENDO3c"/>
    <property type="match status" value="1"/>
</dbReference>
<evidence type="ECO:0000256" key="4">
    <source>
        <dbReference type="ARBA" id="ARBA00012045"/>
    </source>
</evidence>
<dbReference type="SUPFAM" id="SSF48150">
    <property type="entry name" value="DNA-glycosylase"/>
    <property type="match status" value="1"/>
</dbReference>
<keyword evidence="8 14" id="KW-0227">DNA damage</keyword>
<keyword evidence="7" id="KW-0479">Metal-binding</keyword>